<evidence type="ECO:0000313" key="1">
    <source>
        <dbReference type="EMBL" id="MCG7322583.1"/>
    </source>
</evidence>
<accession>A0ABS9Q3Z2</accession>
<dbReference type="RefSeq" id="WP_239264850.1">
    <property type="nucleotide sequence ID" value="NZ_DAMCTM010000012.1"/>
</dbReference>
<dbReference type="InterPro" id="IPR008930">
    <property type="entry name" value="Terpenoid_cyclase/PrenylTrfase"/>
</dbReference>
<dbReference type="EMBL" id="JAKRCV010000039">
    <property type="protein sequence ID" value="MCG7322583.1"/>
    <property type="molecule type" value="Genomic_DNA"/>
</dbReference>
<dbReference type="SUPFAM" id="SSF48239">
    <property type="entry name" value="Terpenoid cyclases/Protein prenyltransferases"/>
    <property type="match status" value="1"/>
</dbReference>
<dbReference type="Proteomes" id="UP001521931">
    <property type="component" value="Unassembled WGS sequence"/>
</dbReference>
<organism evidence="1 2">
    <name type="scientific">Arsenicicoccus bolidensis</name>
    <dbReference type="NCBI Taxonomy" id="229480"/>
    <lineage>
        <taxon>Bacteria</taxon>
        <taxon>Bacillati</taxon>
        <taxon>Actinomycetota</taxon>
        <taxon>Actinomycetes</taxon>
        <taxon>Micrococcales</taxon>
        <taxon>Intrasporangiaceae</taxon>
        <taxon>Arsenicicoccus</taxon>
    </lineage>
</organism>
<protein>
    <submittedName>
        <fullName evidence="1">Uncharacterized protein</fullName>
    </submittedName>
</protein>
<name>A0ABS9Q3Z2_9MICO</name>
<sequence length="143" mass="15790">MIFDGEVEPCINGGTVALGAYFGVPVDGVVERLLGEQLADGGWNCGAERGSVRSSYHSTICVLDGLAEHERATGALDVSDALRRGEDYLQGRRLFRRLSTGEGVDPSFLLFSFPTQWHYDVLWGLDHLRGRQYHYDVAGDAHF</sequence>
<reference evidence="1 2" key="1">
    <citation type="submission" date="2022-02" db="EMBL/GenBank/DDBJ databases">
        <title>Uncovering new skin microbiome diversity through culturing and metagenomics.</title>
        <authorList>
            <person name="Conlan S."/>
            <person name="Deming C."/>
            <person name="Nisc Comparative Sequencing Program N."/>
            <person name="Segre J.A."/>
        </authorList>
    </citation>
    <scope>NUCLEOTIDE SEQUENCE [LARGE SCALE GENOMIC DNA]</scope>
    <source>
        <strain evidence="1 2">ACRQZ</strain>
    </source>
</reference>
<comment type="caution">
    <text evidence="1">The sequence shown here is derived from an EMBL/GenBank/DDBJ whole genome shotgun (WGS) entry which is preliminary data.</text>
</comment>
<dbReference type="Gene3D" id="1.50.10.20">
    <property type="match status" value="1"/>
</dbReference>
<evidence type="ECO:0000313" key="2">
    <source>
        <dbReference type="Proteomes" id="UP001521931"/>
    </source>
</evidence>
<keyword evidence="2" id="KW-1185">Reference proteome</keyword>
<gene>
    <name evidence="1" type="ORF">MHL29_11915</name>
</gene>
<proteinExistence type="predicted"/>